<organism evidence="2 3">
    <name type="scientific">Porphyromonas gingivalis</name>
    <name type="common">Bacteroides gingivalis</name>
    <dbReference type="NCBI Taxonomy" id="837"/>
    <lineage>
        <taxon>Bacteria</taxon>
        <taxon>Pseudomonadati</taxon>
        <taxon>Bacteroidota</taxon>
        <taxon>Bacteroidia</taxon>
        <taxon>Bacteroidales</taxon>
        <taxon>Porphyromonadaceae</taxon>
        <taxon>Porphyromonas</taxon>
    </lineage>
</organism>
<dbReference type="InterPro" id="IPR050177">
    <property type="entry name" value="Lipid_A_modif_metabolic_enz"/>
</dbReference>
<accession>A0AAE9XG96</accession>
<evidence type="ECO:0000313" key="3">
    <source>
        <dbReference type="Proteomes" id="UP001179540"/>
    </source>
</evidence>
<proteinExistence type="predicted"/>
<dbReference type="AlphaFoldDB" id="A0AAE9XG96"/>
<dbReference type="Pfam" id="PF01370">
    <property type="entry name" value="Epimerase"/>
    <property type="match status" value="1"/>
</dbReference>
<dbReference type="Proteomes" id="UP001179540">
    <property type="component" value="Chromosome"/>
</dbReference>
<dbReference type="Gene3D" id="3.40.50.720">
    <property type="entry name" value="NAD(P)-binding Rossmann-like Domain"/>
    <property type="match status" value="1"/>
</dbReference>
<dbReference type="EMBL" id="CP116613">
    <property type="protein sequence ID" value="WCF99545.1"/>
    <property type="molecule type" value="Genomic_DNA"/>
</dbReference>
<name>A0AAE9XG96_PORGN</name>
<dbReference type="InterPro" id="IPR036291">
    <property type="entry name" value="NAD(P)-bd_dom_sf"/>
</dbReference>
<dbReference type="RefSeq" id="WP_256822551.1">
    <property type="nucleotide sequence ID" value="NZ_CP116613.1"/>
</dbReference>
<gene>
    <name evidence="2" type="ORF">NY149_02615</name>
</gene>
<evidence type="ECO:0000259" key="1">
    <source>
        <dbReference type="Pfam" id="PF01370"/>
    </source>
</evidence>
<sequence length="344" mass="38601">MPTTLFGENDNNKEIFMNDIKMIRIGITGGTGLLGNRLVELLSKKNTPITCLTRGSSNIEAIKDKVKVIKGDLSNLESLEDFVKGQDVIVHLAAQVSRTTKKEYYQSNVLGTENLCKAINRYNPECRLINCSSIAAYRIKGWCKLQFTDYAKSKLAADRVVDSYMKTIKATTIIPGIIYGAGNNAFISAIIENLEKGKLFFAKGGEKFAPLSYIDDLCDLFIRAIYNEESVGNKYFGIKYSERGIHDFIRIIASKTYNKAPDAVLSKNKLMAKAVFLQFVYSFFKIKKAPTLSIRMVDIMSINYSLSEEQRTNNLGWEPSVDMEEGVDNALLSYNLKKDSTNRS</sequence>
<feature type="domain" description="NAD-dependent epimerase/dehydratase" evidence="1">
    <location>
        <begin position="27"/>
        <end position="230"/>
    </location>
</feature>
<dbReference type="PANTHER" id="PTHR43245">
    <property type="entry name" value="BIFUNCTIONAL POLYMYXIN RESISTANCE PROTEIN ARNA"/>
    <property type="match status" value="1"/>
</dbReference>
<dbReference type="SUPFAM" id="SSF51735">
    <property type="entry name" value="NAD(P)-binding Rossmann-fold domains"/>
    <property type="match status" value="1"/>
</dbReference>
<dbReference type="CDD" id="cd08946">
    <property type="entry name" value="SDR_e"/>
    <property type="match status" value="1"/>
</dbReference>
<evidence type="ECO:0000313" key="2">
    <source>
        <dbReference type="EMBL" id="WCF99545.1"/>
    </source>
</evidence>
<reference evidence="2" key="1">
    <citation type="submission" date="2023-01" db="EMBL/GenBank/DDBJ databases">
        <title>Phages are important unrecognized players in the ecology of the oral pathogen Porphyromonas gingivalis.</title>
        <authorList>
            <person name="Matrishin C.B."/>
            <person name="Kauffman K.M."/>
        </authorList>
    </citation>
    <scope>NUCLEOTIDE SEQUENCE</scope>
    <source>
        <strain evidence="2">HG1691old</strain>
    </source>
</reference>
<dbReference type="InterPro" id="IPR001509">
    <property type="entry name" value="Epimerase_deHydtase"/>
</dbReference>
<protein>
    <submittedName>
        <fullName evidence="2">NAD(P)-dependent oxidoreductase</fullName>
    </submittedName>
</protein>